<organism evidence="14 15">
    <name type="scientific">Croceicoccus mobilis</name>
    <dbReference type="NCBI Taxonomy" id="1703339"/>
    <lineage>
        <taxon>Bacteria</taxon>
        <taxon>Pseudomonadati</taxon>
        <taxon>Pseudomonadota</taxon>
        <taxon>Alphaproteobacteria</taxon>
        <taxon>Sphingomonadales</taxon>
        <taxon>Erythrobacteraceae</taxon>
        <taxon>Croceicoccus</taxon>
    </lineage>
</organism>
<evidence type="ECO:0000256" key="12">
    <source>
        <dbReference type="ARBA" id="ARBA00048370"/>
    </source>
</evidence>
<evidence type="ECO:0000313" key="14">
    <source>
        <dbReference type="EMBL" id="GGD80892.1"/>
    </source>
</evidence>
<dbReference type="EMBL" id="BMIP01000009">
    <property type="protein sequence ID" value="GGD80892.1"/>
    <property type="molecule type" value="Genomic_DNA"/>
</dbReference>
<reference evidence="14" key="2">
    <citation type="submission" date="2020-09" db="EMBL/GenBank/DDBJ databases">
        <authorList>
            <person name="Sun Q."/>
            <person name="Zhou Y."/>
        </authorList>
    </citation>
    <scope>NUCLEOTIDE SEQUENCE</scope>
    <source>
        <strain evidence="14">CGMCC 1.15360</strain>
    </source>
</reference>
<keyword evidence="6" id="KW-0808">Transferase</keyword>
<evidence type="ECO:0000256" key="1">
    <source>
        <dbReference type="ARBA" id="ARBA00001938"/>
    </source>
</evidence>
<comment type="similarity">
    <text evidence="2">Belongs to the 2-oxoacid dehydrogenase family.</text>
</comment>
<dbReference type="PANTHER" id="PTHR43178">
    <property type="entry name" value="DIHYDROLIPOAMIDE ACETYLTRANSFERASE COMPONENT OF PYRUVATE DEHYDROGENASE COMPLEX"/>
    <property type="match status" value="1"/>
</dbReference>
<reference evidence="14" key="1">
    <citation type="journal article" date="2014" name="Int. J. Syst. Evol. Microbiol.">
        <title>Complete genome sequence of Corynebacterium casei LMG S-19264T (=DSM 44701T), isolated from a smear-ripened cheese.</title>
        <authorList>
            <consortium name="US DOE Joint Genome Institute (JGI-PGF)"/>
            <person name="Walter F."/>
            <person name="Albersmeier A."/>
            <person name="Kalinowski J."/>
            <person name="Ruckert C."/>
        </authorList>
    </citation>
    <scope>NUCLEOTIDE SEQUENCE</scope>
    <source>
        <strain evidence="14">CGMCC 1.15360</strain>
    </source>
</reference>
<dbReference type="Gene3D" id="3.30.559.10">
    <property type="entry name" value="Chloramphenicol acetyltransferase-like domain"/>
    <property type="match status" value="1"/>
</dbReference>
<proteinExistence type="inferred from homology"/>
<comment type="caution">
    <text evidence="14">The sequence shown here is derived from an EMBL/GenBank/DDBJ whole genome shotgun (WGS) entry which is preliminary data.</text>
</comment>
<evidence type="ECO:0000256" key="11">
    <source>
        <dbReference type="ARBA" id="ARBA00031531"/>
    </source>
</evidence>
<evidence type="ECO:0000259" key="13">
    <source>
        <dbReference type="Pfam" id="PF00198"/>
    </source>
</evidence>
<evidence type="ECO:0000256" key="2">
    <source>
        <dbReference type="ARBA" id="ARBA00007317"/>
    </source>
</evidence>
<comment type="catalytic activity">
    <reaction evidence="12">
        <text>N(6)-[(R)-dihydrolipoyl]-L-lysyl-[protein] + acetyl-CoA = N(6)-[(R)-S(8)-acetyldihydrolipoyl]-L-lysyl-[protein] + CoA</text>
        <dbReference type="Rhea" id="RHEA:17017"/>
        <dbReference type="Rhea" id="RHEA-COMP:10475"/>
        <dbReference type="Rhea" id="RHEA-COMP:10478"/>
        <dbReference type="ChEBI" id="CHEBI:57287"/>
        <dbReference type="ChEBI" id="CHEBI:57288"/>
        <dbReference type="ChEBI" id="CHEBI:83100"/>
        <dbReference type="ChEBI" id="CHEBI:83111"/>
        <dbReference type="EC" id="2.3.1.12"/>
    </reaction>
</comment>
<dbReference type="EC" id="2.3.1.12" evidence="4"/>
<dbReference type="Proteomes" id="UP000612349">
    <property type="component" value="Unassembled WGS sequence"/>
</dbReference>
<keyword evidence="8" id="KW-0012">Acyltransferase</keyword>
<evidence type="ECO:0000256" key="10">
    <source>
        <dbReference type="ARBA" id="ARBA00029730"/>
    </source>
</evidence>
<dbReference type="InterPro" id="IPR050743">
    <property type="entry name" value="2-oxoacid_DH_E2_comp"/>
</dbReference>
<dbReference type="InterPro" id="IPR023213">
    <property type="entry name" value="CAT-like_dom_sf"/>
</dbReference>
<dbReference type="Pfam" id="PF00198">
    <property type="entry name" value="2-oxoacid_dh"/>
    <property type="match status" value="1"/>
</dbReference>
<dbReference type="GO" id="GO:0031405">
    <property type="term" value="F:lipoic acid binding"/>
    <property type="evidence" value="ECO:0007669"/>
    <property type="project" value="TreeGrafter"/>
</dbReference>
<evidence type="ECO:0000313" key="15">
    <source>
        <dbReference type="Proteomes" id="UP000612349"/>
    </source>
</evidence>
<evidence type="ECO:0000256" key="7">
    <source>
        <dbReference type="ARBA" id="ARBA00022823"/>
    </source>
</evidence>
<dbReference type="GO" id="GO:0006086">
    <property type="term" value="P:pyruvate decarboxylation to acetyl-CoA"/>
    <property type="evidence" value="ECO:0007669"/>
    <property type="project" value="TreeGrafter"/>
</dbReference>
<comment type="cofactor">
    <cofactor evidence="1">
        <name>(R)-lipoate</name>
        <dbReference type="ChEBI" id="CHEBI:83088"/>
    </cofactor>
</comment>
<comment type="function">
    <text evidence="9">The pyruvate dehydrogenase complex catalyzes the overall conversion of pyruvate to acetyl-CoA and CO(2). It contains multiple copies of three enzymatic components: pyruvate dehydrogenase (E1), dihydrolipoamide acetyltransferase (E2) and lipoamide dehydrogenase (E3).</text>
</comment>
<accession>A0A916Z7W6</accession>
<dbReference type="FunFam" id="3.30.559.10:FF:000004">
    <property type="entry name" value="Acetyltransferase component of pyruvate dehydrogenase complex"/>
    <property type="match status" value="1"/>
</dbReference>
<dbReference type="RefSeq" id="WP_066770612.1">
    <property type="nucleotide sequence ID" value="NZ_BMIP01000009.1"/>
</dbReference>
<comment type="subunit">
    <text evidence="3">Forms a 24-polypeptide structural core with octahedral symmetry.</text>
</comment>
<dbReference type="InterPro" id="IPR001078">
    <property type="entry name" value="2-oxoacid_DH_actylTfrase"/>
</dbReference>
<dbReference type="OrthoDB" id="9805770at2"/>
<sequence>MATVADTIGALAPFPDIDFSEFGEVEVKPLSRIQKLTGAFLGRNWVAIPHVTHHDEIDVTEAEERRRTFNESNGVKVTPVVLLVKALARALGEFPQFNSSLSADGNSLIYKKFTHVGVAVDTPNGLLVPVLRDCEGKGLAQIATELSAIAEKARTKGLAMQEMMGSSMSISSLGHIGGTAFTPIVNSPDVAILGATAMQMRPAPADDGSVIWRKMLPLSLSYDHRVINGADAARFVRALGVAMADPALIA</sequence>
<gene>
    <name evidence="14" type="ORF">GCM10010990_33500</name>
</gene>
<evidence type="ECO:0000256" key="6">
    <source>
        <dbReference type="ARBA" id="ARBA00022679"/>
    </source>
</evidence>
<name>A0A916Z7W6_9SPHN</name>
<dbReference type="AlphaFoldDB" id="A0A916Z7W6"/>
<evidence type="ECO:0000256" key="5">
    <source>
        <dbReference type="ARBA" id="ARBA00016300"/>
    </source>
</evidence>
<dbReference type="SUPFAM" id="SSF52777">
    <property type="entry name" value="CoA-dependent acyltransferases"/>
    <property type="match status" value="1"/>
</dbReference>
<feature type="domain" description="2-oxoacid dehydrogenase acyltransferase catalytic" evidence="13">
    <location>
        <begin position="24"/>
        <end position="249"/>
    </location>
</feature>
<dbReference type="GO" id="GO:0004742">
    <property type="term" value="F:dihydrolipoyllysine-residue acetyltransferase activity"/>
    <property type="evidence" value="ECO:0007669"/>
    <property type="project" value="UniProtKB-EC"/>
</dbReference>
<dbReference type="PANTHER" id="PTHR43178:SF2">
    <property type="entry name" value="DIHYDROLIPOYLLYSINE-RESIDUE ACETYLTRANSFERASE COMPONENT OF PYRUVATE DEHYDROGENASE COMPLEX"/>
    <property type="match status" value="1"/>
</dbReference>
<keyword evidence="7" id="KW-0450">Lipoyl</keyword>
<evidence type="ECO:0000256" key="9">
    <source>
        <dbReference type="ARBA" id="ARBA00025211"/>
    </source>
</evidence>
<protein>
    <recommendedName>
        <fullName evidence="5">Dihydrolipoyllysine-residue acetyltransferase component of pyruvate dehydrogenase complex</fullName>
        <ecNumber evidence="4">2.3.1.12</ecNumber>
    </recommendedName>
    <alternativeName>
        <fullName evidence="10">Dihydrolipoamide acetyltransferase component of pyruvate dehydrogenase complex</fullName>
    </alternativeName>
    <alternativeName>
        <fullName evidence="11">E2</fullName>
    </alternativeName>
</protein>
<keyword evidence="15" id="KW-1185">Reference proteome</keyword>
<evidence type="ECO:0000256" key="3">
    <source>
        <dbReference type="ARBA" id="ARBA00011484"/>
    </source>
</evidence>
<dbReference type="GO" id="GO:0005737">
    <property type="term" value="C:cytoplasm"/>
    <property type="evidence" value="ECO:0007669"/>
    <property type="project" value="TreeGrafter"/>
</dbReference>
<evidence type="ECO:0000256" key="8">
    <source>
        <dbReference type="ARBA" id="ARBA00023315"/>
    </source>
</evidence>
<evidence type="ECO:0000256" key="4">
    <source>
        <dbReference type="ARBA" id="ARBA00013114"/>
    </source>
</evidence>